<evidence type="ECO:0000313" key="1">
    <source>
        <dbReference type="EMBL" id="GFY46141.1"/>
    </source>
</evidence>
<accession>A0A8X7BV63</accession>
<dbReference type="EMBL" id="BMAV01005213">
    <property type="protein sequence ID" value="GFY46141.1"/>
    <property type="molecule type" value="Genomic_DNA"/>
</dbReference>
<protein>
    <submittedName>
        <fullName evidence="1">Uncharacterized protein</fullName>
    </submittedName>
</protein>
<proteinExistence type="predicted"/>
<gene>
    <name evidence="1" type="ORF">TNIN_367911</name>
</gene>
<evidence type="ECO:0000313" key="2">
    <source>
        <dbReference type="Proteomes" id="UP000886998"/>
    </source>
</evidence>
<reference evidence="1" key="1">
    <citation type="submission" date="2020-08" db="EMBL/GenBank/DDBJ databases">
        <title>Multicomponent nature underlies the extraordinary mechanical properties of spider dragline silk.</title>
        <authorList>
            <person name="Kono N."/>
            <person name="Nakamura H."/>
            <person name="Mori M."/>
            <person name="Yoshida Y."/>
            <person name="Ohtoshi R."/>
            <person name="Malay A.D."/>
            <person name="Moran D.A.P."/>
            <person name="Tomita M."/>
            <person name="Numata K."/>
            <person name="Arakawa K."/>
        </authorList>
    </citation>
    <scope>NUCLEOTIDE SEQUENCE</scope>
</reference>
<comment type="caution">
    <text evidence="1">The sequence shown here is derived from an EMBL/GenBank/DDBJ whole genome shotgun (WGS) entry which is preliminary data.</text>
</comment>
<name>A0A8X7BV63_9ARAC</name>
<keyword evidence="2" id="KW-1185">Reference proteome</keyword>
<organism evidence="1 2">
    <name type="scientific">Trichonephila inaurata madagascariensis</name>
    <dbReference type="NCBI Taxonomy" id="2747483"/>
    <lineage>
        <taxon>Eukaryota</taxon>
        <taxon>Metazoa</taxon>
        <taxon>Ecdysozoa</taxon>
        <taxon>Arthropoda</taxon>
        <taxon>Chelicerata</taxon>
        <taxon>Arachnida</taxon>
        <taxon>Araneae</taxon>
        <taxon>Araneomorphae</taxon>
        <taxon>Entelegynae</taxon>
        <taxon>Araneoidea</taxon>
        <taxon>Nephilidae</taxon>
        <taxon>Trichonephila</taxon>
        <taxon>Trichonephila inaurata</taxon>
    </lineage>
</organism>
<sequence length="96" mass="11100">MYTAALVLTSISCSLSNRSRMALEYPWIYEANLYLNGGVNIHNCRTWELTKSELYPILFVPKNDGMMYISFIFYHGFLSSGMLDHCCSIMKFSFCK</sequence>
<dbReference type="AlphaFoldDB" id="A0A8X7BV63"/>
<dbReference type="Proteomes" id="UP000886998">
    <property type="component" value="Unassembled WGS sequence"/>
</dbReference>